<evidence type="ECO:0000313" key="1">
    <source>
        <dbReference type="EMBL" id="EDK25190.1"/>
    </source>
</evidence>
<organism evidence="1 2">
    <name type="scientific">[Ruminococcus] torques ATCC 27756</name>
    <dbReference type="NCBI Taxonomy" id="411460"/>
    <lineage>
        <taxon>Bacteria</taxon>
        <taxon>Bacillati</taxon>
        <taxon>Bacillota</taxon>
        <taxon>Clostridia</taxon>
        <taxon>Lachnospirales</taxon>
        <taxon>Lachnospiraceae</taxon>
        <taxon>Mediterraneibacter</taxon>
    </lineage>
</organism>
<dbReference type="AlphaFoldDB" id="A5KIN7"/>
<comment type="caution">
    <text evidence="1">The sequence shown here is derived from an EMBL/GenBank/DDBJ whole genome shotgun (WGS) entry which is preliminary data.</text>
</comment>
<proteinExistence type="predicted"/>
<reference evidence="1 2" key="1">
    <citation type="submission" date="2007-03" db="EMBL/GenBank/DDBJ databases">
        <authorList>
            <person name="Fulton L."/>
            <person name="Clifton S."/>
            <person name="Fulton B."/>
            <person name="Xu J."/>
            <person name="Minx P."/>
            <person name="Pepin K.H."/>
            <person name="Johnson M."/>
            <person name="Thiruvilangam P."/>
            <person name="Bhonagiri V."/>
            <person name="Nash W.E."/>
            <person name="Mardis E.R."/>
            <person name="Wilson R.K."/>
        </authorList>
    </citation>
    <scope>NUCLEOTIDE SEQUENCE [LARGE SCALE GENOMIC DNA]</scope>
    <source>
        <strain evidence="1 2">ATCC 27756</strain>
    </source>
</reference>
<dbReference type="Proteomes" id="UP000003577">
    <property type="component" value="Unassembled WGS sequence"/>
</dbReference>
<reference evidence="1 2" key="2">
    <citation type="submission" date="2007-04" db="EMBL/GenBank/DDBJ databases">
        <title>Draft genome sequence of Ruminococcus torques (ATCC 27756).</title>
        <authorList>
            <person name="Sudarsanam P."/>
            <person name="Ley R."/>
            <person name="Guruge J."/>
            <person name="Turnbaugh P.J."/>
            <person name="Mahowald M."/>
            <person name="Liep D."/>
            <person name="Gordon J."/>
        </authorList>
    </citation>
    <scope>NUCLEOTIDE SEQUENCE [LARGE SCALE GENOMIC DNA]</scope>
    <source>
        <strain evidence="1 2">ATCC 27756</strain>
    </source>
</reference>
<gene>
    <name evidence="1" type="ORF">RUMTOR_00082</name>
</gene>
<evidence type="ECO:0000313" key="2">
    <source>
        <dbReference type="Proteomes" id="UP000003577"/>
    </source>
</evidence>
<dbReference type="PaxDb" id="411460-RUMTOR_00082"/>
<dbReference type="EMBL" id="AAVP02000001">
    <property type="protein sequence ID" value="EDK25190.1"/>
    <property type="molecule type" value="Genomic_DNA"/>
</dbReference>
<name>A5KIN7_9FIRM</name>
<accession>A5KIN7</accession>
<dbReference type="InterPro" id="IPR043779">
    <property type="entry name" value="DUF5721"/>
</dbReference>
<dbReference type="HOGENOM" id="CLU_104975_0_0_9"/>
<sequence>MAGKMNKYTMIRSLSMIAFSLTNIKDFMSHLLLNETFDHFSFIEGEITTFNTFHIDGFIKKEFFDSNSVLPEYSYWKNVRNFCFSLIKGKRTPLAFQFVFSLAPKNIETLLLQNDLSVQADAVQGLYLNIRYNGETLTCITGTSFKTFTMDKTLEHAWDEMTENFFKKKGIDFELLN</sequence>
<protein>
    <submittedName>
        <fullName evidence="1">Uncharacterized protein</fullName>
    </submittedName>
</protein>
<dbReference type="Pfam" id="PF18988">
    <property type="entry name" value="DUF5721"/>
    <property type="match status" value="1"/>
</dbReference>